<dbReference type="STRING" id="1754192.A0A1Y1X5D4"/>
<name>A0A1Y1X5D4_9FUNG</name>
<evidence type="ECO:0000256" key="2">
    <source>
        <dbReference type="ARBA" id="ARBA00022801"/>
    </source>
</evidence>
<dbReference type="Gene3D" id="3.40.1490.10">
    <property type="entry name" value="Bit1"/>
    <property type="match status" value="1"/>
</dbReference>
<dbReference type="GO" id="GO:0005829">
    <property type="term" value="C:cytosol"/>
    <property type="evidence" value="ECO:0007669"/>
    <property type="project" value="TreeGrafter"/>
</dbReference>
<protein>
    <recommendedName>
        <fullName evidence="1">peptidyl-tRNA hydrolase</fullName>
        <ecNumber evidence="1">3.1.1.29</ecNumber>
    </recommendedName>
</protein>
<dbReference type="PANTHER" id="PTHR12649">
    <property type="entry name" value="PEPTIDYL-TRNA HYDROLASE 2"/>
    <property type="match status" value="1"/>
</dbReference>
<evidence type="ECO:0000256" key="4">
    <source>
        <dbReference type="ARBA" id="ARBA00048707"/>
    </source>
</evidence>
<evidence type="ECO:0000256" key="3">
    <source>
        <dbReference type="ARBA" id="ARBA00038050"/>
    </source>
</evidence>
<organism evidence="5 6">
    <name type="scientific">Anaeromyces robustus</name>
    <dbReference type="NCBI Taxonomy" id="1754192"/>
    <lineage>
        <taxon>Eukaryota</taxon>
        <taxon>Fungi</taxon>
        <taxon>Fungi incertae sedis</taxon>
        <taxon>Chytridiomycota</taxon>
        <taxon>Chytridiomycota incertae sedis</taxon>
        <taxon>Neocallimastigomycetes</taxon>
        <taxon>Neocallimastigales</taxon>
        <taxon>Neocallimastigaceae</taxon>
        <taxon>Anaeromyces</taxon>
    </lineage>
</organism>
<evidence type="ECO:0000256" key="1">
    <source>
        <dbReference type="ARBA" id="ARBA00013260"/>
    </source>
</evidence>
<keyword evidence="2 5" id="KW-0378">Hydrolase</keyword>
<keyword evidence="6" id="KW-1185">Reference proteome</keyword>
<dbReference type="AlphaFoldDB" id="A0A1Y1X5D4"/>
<proteinExistence type="inferred from homology"/>
<sequence>MEISFQTIALFSALAFTVSYFAINGTTSKNIDSKDKQIKITSNRAKLNIVIRGDAKIDKQRLIKLATQSTLAAIDIGSEYNPQVYKRWSREGQPKVTLKCPNEEEMNNLIKSANKNKVHVQCINDKATNKPILLAVGPDYEEKINAVTGHLKLF</sequence>
<reference evidence="5 6" key="1">
    <citation type="submission" date="2016-08" db="EMBL/GenBank/DDBJ databases">
        <title>A Parts List for Fungal Cellulosomes Revealed by Comparative Genomics.</title>
        <authorList>
            <consortium name="DOE Joint Genome Institute"/>
            <person name="Haitjema C.H."/>
            <person name="Gilmore S.P."/>
            <person name="Henske J.K."/>
            <person name="Solomon K.V."/>
            <person name="De Groot R."/>
            <person name="Kuo A."/>
            <person name="Mondo S.J."/>
            <person name="Salamov A.A."/>
            <person name="Labutti K."/>
            <person name="Zhao Z."/>
            <person name="Chiniquy J."/>
            <person name="Barry K."/>
            <person name="Brewer H.M."/>
            <person name="Purvine S.O."/>
            <person name="Wright A.T."/>
            <person name="Boxma B."/>
            <person name="Van Alen T."/>
            <person name="Hackstein J.H."/>
            <person name="Baker S.E."/>
            <person name="Grigoriev I.V."/>
            <person name="O'Malley M.A."/>
        </authorList>
    </citation>
    <scope>NUCLEOTIDE SEQUENCE [LARGE SCALE GENOMIC DNA]</scope>
    <source>
        <strain evidence="5 6">S4</strain>
    </source>
</reference>
<dbReference type="SUPFAM" id="SSF102462">
    <property type="entry name" value="Peptidyl-tRNA hydrolase II"/>
    <property type="match status" value="1"/>
</dbReference>
<evidence type="ECO:0000313" key="6">
    <source>
        <dbReference type="Proteomes" id="UP000193944"/>
    </source>
</evidence>
<dbReference type="Pfam" id="PF01981">
    <property type="entry name" value="PTH2"/>
    <property type="match status" value="1"/>
</dbReference>
<accession>A0A1Y1X5D4</accession>
<comment type="caution">
    <text evidence="5">The sequence shown here is derived from an EMBL/GenBank/DDBJ whole genome shotgun (WGS) entry which is preliminary data.</text>
</comment>
<dbReference type="EC" id="3.1.1.29" evidence="1"/>
<comment type="similarity">
    <text evidence="3">Belongs to the PTH2 family.</text>
</comment>
<evidence type="ECO:0000313" key="5">
    <source>
        <dbReference type="EMBL" id="ORX81031.1"/>
    </source>
</evidence>
<dbReference type="InterPro" id="IPR023476">
    <property type="entry name" value="Pep_tRNA_hydro_II_dom_sf"/>
</dbReference>
<gene>
    <name evidence="5" type="ORF">BCR32DRAFT_327451</name>
</gene>
<dbReference type="Proteomes" id="UP000193944">
    <property type="component" value="Unassembled WGS sequence"/>
</dbReference>
<dbReference type="InterPro" id="IPR002833">
    <property type="entry name" value="PTH2"/>
</dbReference>
<comment type="catalytic activity">
    <reaction evidence="4">
        <text>an N-acyl-L-alpha-aminoacyl-tRNA + H2O = an N-acyl-L-amino acid + a tRNA + H(+)</text>
        <dbReference type="Rhea" id="RHEA:54448"/>
        <dbReference type="Rhea" id="RHEA-COMP:10123"/>
        <dbReference type="Rhea" id="RHEA-COMP:13883"/>
        <dbReference type="ChEBI" id="CHEBI:15377"/>
        <dbReference type="ChEBI" id="CHEBI:15378"/>
        <dbReference type="ChEBI" id="CHEBI:59874"/>
        <dbReference type="ChEBI" id="CHEBI:78442"/>
        <dbReference type="ChEBI" id="CHEBI:138191"/>
        <dbReference type="EC" id="3.1.1.29"/>
    </reaction>
</comment>
<dbReference type="PANTHER" id="PTHR12649:SF11">
    <property type="entry name" value="PEPTIDYL-TRNA HYDROLASE 2, MITOCHONDRIAL"/>
    <property type="match status" value="1"/>
</dbReference>
<dbReference type="GO" id="GO:0004045">
    <property type="term" value="F:peptidyl-tRNA hydrolase activity"/>
    <property type="evidence" value="ECO:0007669"/>
    <property type="project" value="UniProtKB-EC"/>
</dbReference>
<reference evidence="5 6" key="2">
    <citation type="submission" date="2016-08" db="EMBL/GenBank/DDBJ databases">
        <title>Pervasive Adenine N6-methylation of Active Genes in Fungi.</title>
        <authorList>
            <consortium name="DOE Joint Genome Institute"/>
            <person name="Mondo S.J."/>
            <person name="Dannebaum R.O."/>
            <person name="Kuo R.C."/>
            <person name="Labutti K."/>
            <person name="Haridas S."/>
            <person name="Kuo A."/>
            <person name="Salamov A."/>
            <person name="Ahrendt S.R."/>
            <person name="Lipzen A."/>
            <person name="Sullivan W."/>
            <person name="Andreopoulos W.B."/>
            <person name="Clum A."/>
            <person name="Lindquist E."/>
            <person name="Daum C."/>
            <person name="Ramamoorthy G.K."/>
            <person name="Gryganskyi A."/>
            <person name="Culley D."/>
            <person name="Magnuson J.K."/>
            <person name="James T.Y."/>
            <person name="O'Malley M.A."/>
            <person name="Stajich J.E."/>
            <person name="Spatafora J.W."/>
            <person name="Visel A."/>
            <person name="Grigoriev I.V."/>
        </authorList>
    </citation>
    <scope>NUCLEOTIDE SEQUENCE [LARGE SCALE GENOMIC DNA]</scope>
    <source>
        <strain evidence="5 6">S4</strain>
    </source>
</reference>
<dbReference type="EMBL" id="MCFG01000128">
    <property type="protein sequence ID" value="ORX81031.1"/>
    <property type="molecule type" value="Genomic_DNA"/>
</dbReference>
<dbReference type="OrthoDB" id="1733656at2759"/>